<accession>A0A261T7Y2</accession>
<protein>
    <recommendedName>
        <fullName evidence="4">Lipoprotein</fullName>
    </recommendedName>
</protein>
<evidence type="ECO:0000256" key="1">
    <source>
        <dbReference type="SAM" id="SignalP"/>
    </source>
</evidence>
<reference evidence="2 3" key="1">
    <citation type="submission" date="2017-05" db="EMBL/GenBank/DDBJ databases">
        <title>Complete and WGS of Bordetella genogroups.</title>
        <authorList>
            <person name="Spilker T."/>
            <person name="LiPuma J."/>
        </authorList>
    </citation>
    <scope>NUCLEOTIDE SEQUENCE [LARGE SCALE GENOMIC DNA]</scope>
    <source>
        <strain evidence="2 3">AU10456</strain>
    </source>
</reference>
<evidence type="ECO:0008006" key="4">
    <source>
        <dbReference type="Google" id="ProtNLM"/>
    </source>
</evidence>
<dbReference type="Proteomes" id="UP000216913">
    <property type="component" value="Unassembled WGS sequence"/>
</dbReference>
<evidence type="ECO:0000313" key="2">
    <source>
        <dbReference type="EMBL" id="OZI45728.1"/>
    </source>
</evidence>
<feature type="chain" id="PRO_5012831034" description="Lipoprotein" evidence="1">
    <location>
        <begin position="23"/>
        <end position="140"/>
    </location>
</feature>
<organism evidence="2 3">
    <name type="scientific">Bordetella genomosp. 5</name>
    <dbReference type="NCBI Taxonomy" id="1395608"/>
    <lineage>
        <taxon>Bacteria</taxon>
        <taxon>Pseudomonadati</taxon>
        <taxon>Pseudomonadota</taxon>
        <taxon>Betaproteobacteria</taxon>
        <taxon>Burkholderiales</taxon>
        <taxon>Alcaligenaceae</taxon>
        <taxon>Bordetella</taxon>
    </lineage>
</organism>
<comment type="caution">
    <text evidence="2">The sequence shown here is derived from an EMBL/GenBank/DDBJ whole genome shotgun (WGS) entry which is preliminary data.</text>
</comment>
<evidence type="ECO:0000313" key="3">
    <source>
        <dbReference type="Proteomes" id="UP000216913"/>
    </source>
</evidence>
<dbReference type="EMBL" id="NEVP01000012">
    <property type="protein sequence ID" value="OZI45728.1"/>
    <property type="molecule type" value="Genomic_DNA"/>
</dbReference>
<dbReference type="AlphaFoldDB" id="A0A261T7Y2"/>
<keyword evidence="1" id="KW-0732">Signal</keyword>
<dbReference type="RefSeq" id="WP_249279188.1">
    <property type="nucleotide sequence ID" value="NZ_NEVN01000002.1"/>
</dbReference>
<feature type="signal peptide" evidence="1">
    <location>
        <begin position="1"/>
        <end position="22"/>
    </location>
</feature>
<gene>
    <name evidence="2" type="ORF">CAL25_21095</name>
</gene>
<keyword evidence="3" id="KW-1185">Reference proteome</keyword>
<name>A0A261T7Y2_9BORD</name>
<sequence length="140" mass="15130">MRAFMIAVLTAASGWLAAPAHAAGPSDQLIFEQIVDTAGASNGAARVCGASAPDLTQQEANWRKNLERFAKEYRYDFKVFDAAFQQGQSKGKVMMEDMRKGGVDGCAGVLGGFQRERTMGYDSMKQSIAEVTDGLPDKKD</sequence>
<proteinExistence type="predicted"/>